<keyword evidence="10" id="KW-1185">Reference proteome</keyword>
<dbReference type="Gene3D" id="2.10.109.10">
    <property type="entry name" value="Umud Fragment, subunit A"/>
    <property type="match status" value="1"/>
</dbReference>
<evidence type="ECO:0000313" key="9">
    <source>
        <dbReference type="EMBL" id="ERN41696.1"/>
    </source>
</evidence>
<evidence type="ECO:0000256" key="3">
    <source>
        <dbReference type="ARBA" id="ARBA00022801"/>
    </source>
</evidence>
<dbReference type="InParanoid" id="U5DJ37"/>
<dbReference type="Pfam" id="PF00717">
    <property type="entry name" value="Peptidase_S24"/>
    <property type="match status" value="1"/>
</dbReference>
<dbReference type="InterPro" id="IPR006197">
    <property type="entry name" value="Peptidase_S24_LexA"/>
</dbReference>
<dbReference type="STRING" id="582515.KR51_00016890"/>
<dbReference type="NCBIfam" id="NF007621">
    <property type="entry name" value="PRK10276.1"/>
    <property type="match status" value="1"/>
</dbReference>
<evidence type="ECO:0000259" key="8">
    <source>
        <dbReference type="Pfam" id="PF00717"/>
    </source>
</evidence>
<dbReference type="GO" id="GO:0003677">
    <property type="term" value="F:DNA binding"/>
    <property type="evidence" value="ECO:0007669"/>
    <property type="project" value="InterPro"/>
</dbReference>
<evidence type="ECO:0000256" key="5">
    <source>
        <dbReference type="ARBA" id="ARBA00023204"/>
    </source>
</evidence>
<dbReference type="EC" id="3.4.21.-" evidence="9"/>
<sequence>MAARIFRLPILKAWGLISTYELVISVLASPFLQQGLRAIAVLQCDCREPCAIPLYACAIAAGFPSPADDHLDAQLDLNQLLIQHPSATFFLRVEGDSMVGAGIHSGDLLVVDRALEPADGRVVVAALDGELTVKRLRFLRGRPHLVPENPNYDPLPVGEDSDCHIWGVVTNVVHTL</sequence>
<dbReference type="Proteomes" id="UP000016960">
    <property type="component" value="Unassembled WGS sequence"/>
</dbReference>
<dbReference type="GO" id="GO:0006355">
    <property type="term" value="P:regulation of DNA-templated transcription"/>
    <property type="evidence" value="ECO:0007669"/>
    <property type="project" value="InterPro"/>
</dbReference>
<keyword evidence="6" id="KW-0742">SOS response</keyword>
<dbReference type="InterPro" id="IPR036286">
    <property type="entry name" value="LexA/Signal_pep-like_sf"/>
</dbReference>
<dbReference type="PANTHER" id="PTHR33516:SF2">
    <property type="entry name" value="LEXA REPRESSOR-RELATED"/>
    <property type="match status" value="1"/>
</dbReference>
<dbReference type="OrthoDB" id="9802364at2"/>
<keyword evidence="2" id="KW-0227">DNA damage</keyword>
<feature type="domain" description="Peptidase S24/S26A/S26B/S26C" evidence="8">
    <location>
        <begin position="53"/>
        <end position="169"/>
    </location>
</feature>
<evidence type="ECO:0000313" key="10">
    <source>
        <dbReference type="Proteomes" id="UP000016960"/>
    </source>
</evidence>
<dbReference type="InterPro" id="IPR050077">
    <property type="entry name" value="LexA_repressor"/>
</dbReference>
<keyword evidence="3 7" id="KW-0378">Hydrolase</keyword>
<proteinExistence type="inferred from homology"/>
<evidence type="ECO:0000256" key="6">
    <source>
        <dbReference type="ARBA" id="ARBA00023236"/>
    </source>
</evidence>
<organism evidence="9 10">
    <name type="scientific">Rubidibacter lacunae KORDI 51-2</name>
    <dbReference type="NCBI Taxonomy" id="582515"/>
    <lineage>
        <taxon>Bacteria</taxon>
        <taxon>Bacillati</taxon>
        <taxon>Cyanobacteriota</taxon>
        <taxon>Cyanophyceae</taxon>
        <taxon>Oscillatoriophycideae</taxon>
        <taxon>Chroococcales</taxon>
        <taxon>Aphanothecaceae</taxon>
        <taxon>Rubidibacter</taxon>
    </lineage>
</organism>
<name>U5DJ37_9CHRO</name>
<dbReference type="PRINTS" id="PR00726">
    <property type="entry name" value="LEXASERPTASE"/>
</dbReference>
<accession>U5DJ37</accession>
<dbReference type="SUPFAM" id="SSF51306">
    <property type="entry name" value="LexA/Signal peptidase"/>
    <property type="match status" value="1"/>
</dbReference>
<dbReference type="AlphaFoldDB" id="U5DJ37"/>
<protein>
    <submittedName>
        <fullName evidence="9">SOS-response transcriptional repressor (RecA-mediated autopeptidase)</fullName>
        <ecNumber evidence="9">3.4.21.-</ecNumber>
    </submittedName>
</protein>
<dbReference type="CDD" id="cd06529">
    <property type="entry name" value="S24_LexA-like"/>
    <property type="match status" value="1"/>
</dbReference>
<dbReference type="EMBL" id="ASSJ01000042">
    <property type="protein sequence ID" value="ERN41696.1"/>
    <property type="molecule type" value="Genomic_DNA"/>
</dbReference>
<evidence type="ECO:0000256" key="4">
    <source>
        <dbReference type="ARBA" id="ARBA00022813"/>
    </source>
</evidence>
<dbReference type="PANTHER" id="PTHR33516">
    <property type="entry name" value="LEXA REPRESSOR"/>
    <property type="match status" value="1"/>
</dbReference>
<dbReference type="PATRIC" id="fig|582515.4.peg.1913"/>
<dbReference type="GO" id="GO:0009432">
    <property type="term" value="P:SOS response"/>
    <property type="evidence" value="ECO:0007669"/>
    <property type="project" value="UniProtKB-KW"/>
</dbReference>
<evidence type="ECO:0000256" key="7">
    <source>
        <dbReference type="RuleBase" id="RU003991"/>
    </source>
</evidence>
<comment type="similarity">
    <text evidence="1 7">Belongs to the peptidase S24 family.</text>
</comment>
<gene>
    <name evidence="9" type="ORF">KR51_00016890</name>
</gene>
<keyword evidence="5" id="KW-0234">DNA repair</keyword>
<reference evidence="9 10" key="1">
    <citation type="submission" date="2013-05" db="EMBL/GenBank/DDBJ databases">
        <title>Draft genome sequence of Rubidibacter lacunae KORDI 51-2.</title>
        <authorList>
            <person name="Choi D.H."/>
            <person name="Noh J.H."/>
            <person name="Kwon K.-K."/>
            <person name="Lee J.-H."/>
            <person name="Ryu J.-Y."/>
        </authorList>
    </citation>
    <scope>NUCLEOTIDE SEQUENCE [LARGE SCALE GENOMIC DNA]</scope>
    <source>
        <strain evidence="9 10">KORDI 51-2</strain>
    </source>
</reference>
<dbReference type="InterPro" id="IPR015927">
    <property type="entry name" value="Peptidase_S24_S26A/B/C"/>
</dbReference>
<comment type="caution">
    <text evidence="9">The sequence shown here is derived from an EMBL/GenBank/DDBJ whole genome shotgun (WGS) entry which is preliminary data.</text>
</comment>
<dbReference type="GO" id="GO:0006281">
    <property type="term" value="P:DNA repair"/>
    <property type="evidence" value="ECO:0007669"/>
    <property type="project" value="UniProtKB-KW"/>
</dbReference>
<evidence type="ECO:0000256" key="1">
    <source>
        <dbReference type="ARBA" id="ARBA00007484"/>
    </source>
</evidence>
<dbReference type="InterPro" id="IPR039418">
    <property type="entry name" value="LexA-like"/>
</dbReference>
<evidence type="ECO:0000256" key="2">
    <source>
        <dbReference type="ARBA" id="ARBA00022763"/>
    </source>
</evidence>
<dbReference type="eggNOG" id="COG1974">
    <property type="taxonomic scope" value="Bacteria"/>
</dbReference>
<dbReference type="GO" id="GO:0016787">
    <property type="term" value="F:hydrolase activity"/>
    <property type="evidence" value="ECO:0007669"/>
    <property type="project" value="UniProtKB-KW"/>
</dbReference>
<keyword evidence="4 7" id="KW-0068">Autocatalytic cleavage</keyword>